<dbReference type="Proteomes" id="UP000886043">
    <property type="component" value="Unassembled WGS sequence"/>
</dbReference>
<protein>
    <recommendedName>
        <fullName evidence="3">DUF1634 domain-containing protein</fullName>
    </recommendedName>
</protein>
<keyword evidence="1" id="KW-0812">Transmembrane</keyword>
<keyword evidence="1" id="KW-0472">Membrane</keyword>
<dbReference type="EMBL" id="DRMH01000012">
    <property type="protein sequence ID" value="HFC96988.1"/>
    <property type="molecule type" value="Genomic_DNA"/>
</dbReference>
<evidence type="ECO:0008006" key="3">
    <source>
        <dbReference type="Google" id="ProtNLM"/>
    </source>
</evidence>
<comment type="caution">
    <text evidence="2">The sequence shown here is derived from an EMBL/GenBank/DDBJ whole genome shotgun (WGS) entry which is preliminary data.</text>
</comment>
<proteinExistence type="predicted"/>
<feature type="transmembrane region" description="Helical" evidence="1">
    <location>
        <begin position="113"/>
        <end position="132"/>
    </location>
</feature>
<accession>A0A7C3CWE3</accession>
<sequence length="135" mass="15232">MAEERKIQVDEMGLVFGKTMIIFTVLGVLMMVIPAILYFLGIRPYIPLAEVSKYWTGSAAEFWRQVKGFEVHGYGWIFKNLGYMDTLSMLGVLLLMITPLISMLAAVFKAPSLTYRILLLVGAAEFIISLLFKTK</sequence>
<evidence type="ECO:0000313" key="2">
    <source>
        <dbReference type="EMBL" id="HFC96988.1"/>
    </source>
</evidence>
<reference evidence="2" key="1">
    <citation type="journal article" date="2020" name="mSystems">
        <title>Genome- and Community-Level Interaction Insights into Carbon Utilization and Element Cycling Functions of Hydrothermarchaeota in Hydrothermal Sediment.</title>
        <authorList>
            <person name="Zhou Z."/>
            <person name="Liu Y."/>
            <person name="Xu W."/>
            <person name="Pan J."/>
            <person name="Luo Z.H."/>
            <person name="Li M."/>
        </authorList>
    </citation>
    <scope>NUCLEOTIDE SEQUENCE [LARGE SCALE GENOMIC DNA]</scope>
    <source>
        <strain evidence="2">HyVt-483</strain>
    </source>
</reference>
<gene>
    <name evidence="2" type="ORF">ENJ40_00830</name>
</gene>
<name>A0A7C3CWE3_9BACT</name>
<organism evidence="2">
    <name type="scientific">Thermosulfurimonas dismutans</name>
    <dbReference type="NCBI Taxonomy" id="999894"/>
    <lineage>
        <taxon>Bacteria</taxon>
        <taxon>Pseudomonadati</taxon>
        <taxon>Thermodesulfobacteriota</taxon>
        <taxon>Thermodesulfobacteria</taxon>
        <taxon>Thermodesulfobacteriales</taxon>
        <taxon>Thermodesulfobacteriaceae</taxon>
        <taxon>Thermosulfurimonas</taxon>
    </lineage>
</organism>
<feature type="transmembrane region" description="Helical" evidence="1">
    <location>
        <begin position="87"/>
        <end position="107"/>
    </location>
</feature>
<evidence type="ECO:0000256" key="1">
    <source>
        <dbReference type="SAM" id="Phobius"/>
    </source>
</evidence>
<dbReference type="AlphaFoldDB" id="A0A7C3CWE3"/>
<keyword evidence="1" id="KW-1133">Transmembrane helix</keyword>
<feature type="transmembrane region" description="Helical" evidence="1">
    <location>
        <begin position="20"/>
        <end position="40"/>
    </location>
</feature>